<evidence type="ECO:0000313" key="3">
    <source>
        <dbReference type="Proteomes" id="UP001500604"/>
    </source>
</evidence>
<feature type="domain" description="TraG P-loop" evidence="1">
    <location>
        <begin position="440"/>
        <end position="800"/>
    </location>
</feature>
<dbReference type="Pfam" id="PF19044">
    <property type="entry name" value="P-loop_TraG"/>
    <property type="match status" value="1"/>
</dbReference>
<dbReference type="Gene3D" id="1.10.8.730">
    <property type="match status" value="1"/>
</dbReference>
<dbReference type="Gene3D" id="3.40.50.300">
    <property type="entry name" value="P-loop containing nucleotide triphosphate hydrolases"/>
    <property type="match status" value="1"/>
</dbReference>
<dbReference type="Pfam" id="PF11130">
    <property type="entry name" value="TraC_F_IV"/>
    <property type="match status" value="1"/>
</dbReference>
<dbReference type="InterPro" id="IPR043964">
    <property type="entry name" value="P-loop_TraG"/>
</dbReference>
<evidence type="ECO:0000259" key="1">
    <source>
        <dbReference type="Pfam" id="PF19044"/>
    </source>
</evidence>
<comment type="caution">
    <text evidence="2">The sequence shown here is derived from an EMBL/GenBank/DDBJ whole genome shotgun (WGS) entry which is preliminary data.</text>
</comment>
<dbReference type="InterPro" id="IPR053155">
    <property type="entry name" value="F-pilin_assembly_TraC"/>
</dbReference>
<dbReference type="PANTHER" id="PTHR38467">
    <property type="match status" value="1"/>
</dbReference>
<protein>
    <submittedName>
        <fullName evidence="2">IncHI-type conjugal transfer ATPase TrhC</fullName>
    </submittedName>
</protein>
<dbReference type="SUPFAM" id="SSF52540">
    <property type="entry name" value="P-loop containing nucleoside triphosphate hydrolases"/>
    <property type="match status" value="1"/>
</dbReference>
<dbReference type="NCBIfam" id="TIGR02746">
    <property type="entry name" value="TraC-F-type"/>
    <property type="match status" value="1"/>
</dbReference>
<gene>
    <name evidence="2" type="primary">trhC</name>
    <name evidence="2" type="ORF">GCM10023116_15940</name>
</gene>
<organism evidence="2 3">
    <name type="scientific">Kistimonas scapharcae</name>
    <dbReference type="NCBI Taxonomy" id="1036133"/>
    <lineage>
        <taxon>Bacteria</taxon>
        <taxon>Pseudomonadati</taxon>
        <taxon>Pseudomonadota</taxon>
        <taxon>Gammaproteobacteria</taxon>
        <taxon>Oceanospirillales</taxon>
        <taxon>Endozoicomonadaceae</taxon>
        <taxon>Kistimonas</taxon>
    </lineage>
</organism>
<sequence>MRKMTYNDNAVSELFSVIAFDEERNIFFCSDESVAFSFICHPLSGGDDKTSNRVKTLLNNDWPKDTIIQFSLFSSPDINDELTSISRLRPEGICPIQQEAVLQKLQFFRNGTYQPVERLNQTKLRDFKLIFTVKVPSGSVFPTEEEMSKYGQLQQSTYAALSSCGMLPVAMTDDLYLKVMRPILNWHEGAGWKSGLSDPSEFDKPLNQQLFDYDTQLDVDATGLQLGDCGRQGRRIKVMTVKRLPKNMYFGTALNYLGDSFSGNRGIKDNFLINVNIQYPDSENRKTKLSSQKQWVTNQAYGPMLKFVPKLAQQKEAFDRLFEAFTDGDRPIHVCMSVLLFGKNEEDAIRASSNARTYFQDLGITLIEDRFFCLPMFLNSLPFGADRKAVRDMNRYKTMATRHVIPLLPLFCDWKGTGTPMISLISRNGQLMTLDLYDSSTNYNACICAQSGSGKSFLSNEIISSYLSVNGQIWVIDVGRSYQKQCETLGGTFIEFTEEAKICLNPFSIVENYEEEAEILVSLVSAMAAPTQRLSDFQVSRLQMHMSDVWHKHGTKMTVDAIADALLADDDGRVNDVGHQLFSFTSKGEYGRYFNGINNVRFDSQFNVLELEELKSKKHLQSVVLLQLVYQIQQCMYLGDKAVKKLALIDEAWDLLGKSETVADFLETGFRRFRKYNGSGIVVTQSVMDLYNTPTGRAIAENSANMYLLGQKEQSIEAVKEEKKLPLSDGGYELLKTVRTESGHYSEIFCLTDRGSGIGRLIVDPYRLLLYSTNPKDVAAIDQKRKQHNLSAEKAIKAVLTDRGLI</sequence>
<accession>A0ABP8UZQ4</accession>
<dbReference type="InterPro" id="IPR027417">
    <property type="entry name" value="P-loop_NTPase"/>
</dbReference>
<keyword evidence="3" id="KW-1185">Reference proteome</keyword>
<dbReference type="RefSeq" id="WP_345195119.1">
    <property type="nucleotide sequence ID" value="NZ_BAABFL010000130.1"/>
</dbReference>
<proteinExistence type="predicted"/>
<dbReference type="PANTHER" id="PTHR38467:SF1">
    <property type="entry name" value="CONJUGATIVE TRANSFER: ASSEMBLY"/>
    <property type="match status" value="1"/>
</dbReference>
<reference evidence="3" key="1">
    <citation type="journal article" date="2019" name="Int. J. Syst. Evol. Microbiol.">
        <title>The Global Catalogue of Microorganisms (GCM) 10K type strain sequencing project: providing services to taxonomists for standard genome sequencing and annotation.</title>
        <authorList>
            <consortium name="The Broad Institute Genomics Platform"/>
            <consortium name="The Broad Institute Genome Sequencing Center for Infectious Disease"/>
            <person name="Wu L."/>
            <person name="Ma J."/>
        </authorList>
    </citation>
    <scope>NUCLEOTIDE SEQUENCE [LARGE SCALE GENOMIC DNA]</scope>
    <source>
        <strain evidence="3">JCM 17805</strain>
    </source>
</reference>
<name>A0ABP8UZQ4_9GAMM</name>
<dbReference type="InterPro" id="IPR014117">
    <property type="entry name" value="TraC-F-type"/>
</dbReference>
<dbReference type="EMBL" id="BAABFL010000130">
    <property type="protein sequence ID" value="GAA4649320.1"/>
    <property type="molecule type" value="Genomic_DNA"/>
</dbReference>
<evidence type="ECO:0000313" key="2">
    <source>
        <dbReference type="EMBL" id="GAA4649320.1"/>
    </source>
</evidence>
<dbReference type="Proteomes" id="UP001500604">
    <property type="component" value="Unassembled WGS sequence"/>
</dbReference>
<dbReference type="InterPro" id="IPR025955">
    <property type="entry name" value="TraC/Conjuga_ATPase"/>
</dbReference>